<reference evidence="1" key="1">
    <citation type="journal article" date="2019" name="Sci. Rep.">
        <title>Draft genome of Tanacetum cinerariifolium, the natural source of mosquito coil.</title>
        <authorList>
            <person name="Yamashiro T."/>
            <person name="Shiraishi A."/>
            <person name="Satake H."/>
            <person name="Nakayama K."/>
        </authorList>
    </citation>
    <scope>NUCLEOTIDE SEQUENCE</scope>
</reference>
<name>A0A6L2MAF2_TANCI</name>
<dbReference type="AlphaFoldDB" id="A0A6L2MAF2"/>
<proteinExistence type="predicted"/>
<gene>
    <name evidence="1" type="ORF">Tci_041630</name>
</gene>
<accession>A0A6L2MAF2</accession>
<dbReference type="EMBL" id="BKCJ010005974">
    <property type="protein sequence ID" value="GEU69652.1"/>
    <property type="molecule type" value="Genomic_DNA"/>
</dbReference>
<protein>
    <submittedName>
        <fullName evidence="1">Protein FAR1-related sequence 5-like</fullName>
    </submittedName>
</protein>
<dbReference type="PANTHER" id="PTHR47718:SF7">
    <property type="entry name" value="PROTEIN FAR1-RELATED SEQUENCE"/>
    <property type="match status" value="1"/>
</dbReference>
<comment type="caution">
    <text evidence="1">The sequence shown here is derived from an EMBL/GenBank/DDBJ whole genome shotgun (WGS) entry which is preliminary data.</text>
</comment>
<organism evidence="1">
    <name type="scientific">Tanacetum cinerariifolium</name>
    <name type="common">Dalmatian daisy</name>
    <name type="synonym">Chrysanthemum cinerariifolium</name>
    <dbReference type="NCBI Taxonomy" id="118510"/>
    <lineage>
        <taxon>Eukaryota</taxon>
        <taxon>Viridiplantae</taxon>
        <taxon>Streptophyta</taxon>
        <taxon>Embryophyta</taxon>
        <taxon>Tracheophyta</taxon>
        <taxon>Spermatophyta</taxon>
        <taxon>Magnoliopsida</taxon>
        <taxon>eudicotyledons</taxon>
        <taxon>Gunneridae</taxon>
        <taxon>Pentapetalae</taxon>
        <taxon>asterids</taxon>
        <taxon>campanulids</taxon>
        <taxon>Asterales</taxon>
        <taxon>Asteraceae</taxon>
        <taxon>Asteroideae</taxon>
        <taxon>Anthemideae</taxon>
        <taxon>Anthemidinae</taxon>
        <taxon>Tanacetum</taxon>
    </lineage>
</organism>
<dbReference type="PANTHER" id="PTHR47718">
    <property type="entry name" value="OS01G0519700 PROTEIN"/>
    <property type="match status" value="1"/>
</dbReference>
<sequence>MGKAISKVFLNTKHWYCAWHVQRHVLEHLQPFRSRYDDFEDTYNQWVKSQYVEEFESRWEKLKEKYHIEDDSWLGNMFKLRHHLVKAYLKDTFVAGMTTSGRSESIHLFFDGFVNAKTMLNEFVVQYDKAKEWKASFDCGHEILSTDGVKVIYRVGFETSGIWCKHILYIMRRESLTTIPDHYIIPMWTMKATYKVGVQDGRDSLDDINKIDVVLNGLLEEQSRRKKTSVELNTNINDDIPSTHQENISQHLSKKKRNMPKHILVSDLVVRVKKKGRQNML</sequence>
<evidence type="ECO:0000313" key="1">
    <source>
        <dbReference type="EMBL" id="GEU69652.1"/>
    </source>
</evidence>